<evidence type="ECO:0008006" key="2">
    <source>
        <dbReference type="Google" id="ProtNLM"/>
    </source>
</evidence>
<dbReference type="AlphaFoldDB" id="Q6SHN5"/>
<dbReference type="PANTHER" id="PTHR35175">
    <property type="entry name" value="DUF1289 DOMAIN-CONTAINING PROTEIN"/>
    <property type="match status" value="1"/>
</dbReference>
<dbReference type="Pfam" id="PF06945">
    <property type="entry name" value="DUF1289"/>
    <property type="match status" value="1"/>
</dbReference>
<organism evidence="1">
    <name type="scientific">uncultured marine bacterium 314</name>
    <dbReference type="NCBI Taxonomy" id="257387"/>
    <lineage>
        <taxon>Bacteria</taxon>
        <taxon>environmental samples</taxon>
    </lineage>
</organism>
<sequence>MAATTEDKKKYKLTHKQVDKTVDSPCIKVCTYDEEEEFCIGCHRSKQELQDWWIMTREQKLEALKKLEDGYDD</sequence>
<dbReference type="EMBL" id="AY458634">
    <property type="protein sequence ID" value="AAR37586.1"/>
    <property type="molecule type" value="Genomic_DNA"/>
</dbReference>
<reference evidence="1" key="2">
    <citation type="submission" date="2003-12" db="EMBL/GenBank/DDBJ databases">
        <title>Monterey Bay Coastal Ocean Microbial Observatory environmental clone sequencing.</title>
        <authorList>
            <person name="DeLong E.F."/>
        </authorList>
    </citation>
    <scope>NUCLEOTIDE SEQUENCE</scope>
</reference>
<evidence type="ECO:0000313" key="1">
    <source>
        <dbReference type="EMBL" id="AAR37586.1"/>
    </source>
</evidence>
<dbReference type="PANTHER" id="PTHR35175:SF2">
    <property type="entry name" value="DUF1289 DOMAIN-CONTAINING PROTEIN"/>
    <property type="match status" value="1"/>
</dbReference>
<dbReference type="InterPro" id="IPR010710">
    <property type="entry name" value="DUF1289"/>
</dbReference>
<accession>Q6SHN5</accession>
<reference evidence="1" key="1">
    <citation type="submission" date="2003-11" db="EMBL/GenBank/DDBJ databases">
        <authorList>
            <person name="Heidelberg J.F."/>
            <person name="Eisen J.A."/>
            <person name="Nelson W.C."/>
            <person name="DeLong E.F."/>
        </authorList>
    </citation>
    <scope>NUCLEOTIDE SEQUENCE</scope>
</reference>
<name>Q6SHN5_9BACT</name>
<proteinExistence type="predicted"/>
<gene>
    <name evidence="1" type="ORF">MBMO_EBAC750-09G06.1</name>
</gene>
<protein>
    <recommendedName>
        <fullName evidence="2">DUF1289 domain-containing protein</fullName>
    </recommendedName>
</protein>